<protein>
    <submittedName>
        <fullName evidence="4">1-acyl-sn-glycerol-3-phosphate acyltransferase</fullName>
        <ecNumber evidence="4">2.3.1.-</ecNumber>
    </submittedName>
</protein>
<organism evidence="4">
    <name type="scientific">bioreactor metagenome</name>
    <dbReference type="NCBI Taxonomy" id="1076179"/>
    <lineage>
        <taxon>unclassified sequences</taxon>
        <taxon>metagenomes</taxon>
        <taxon>ecological metagenomes</taxon>
    </lineage>
</organism>
<dbReference type="CDD" id="cd07989">
    <property type="entry name" value="LPLAT_AGPAT-like"/>
    <property type="match status" value="1"/>
</dbReference>
<dbReference type="InterPro" id="IPR002123">
    <property type="entry name" value="Plipid/glycerol_acylTrfase"/>
</dbReference>
<proteinExistence type="predicted"/>
<dbReference type="EMBL" id="VSSQ01014085">
    <property type="protein sequence ID" value="MPM52907.1"/>
    <property type="molecule type" value="Genomic_DNA"/>
</dbReference>
<evidence type="ECO:0000256" key="1">
    <source>
        <dbReference type="ARBA" id="ARBA00022679"/>
    </source>
</evidence>
<evidence type="ECO:0000313" key="4">
    <source>
        <dbReference type="EMBL" id="MPM52907.1"/>
    </source>
</evidence>
<accession>A0A645AIQ7</accession>
<dbReference type="EC" id="2.3.1.-" evidence="4"/>
<name>A0A645AIQ7_9ZZZZ</name>
<keyword evidence="2 4" id="KW-0012">Acyltransferase</keyword>
<feature type="domain" description="Phospholipid/glycerol acyltransferase" evidence="3">
    <location>
        <begin position="33"/>
        <end position="145"/>
    </location>
</feature>
<sequence length="208" mass="23776">MFYRLMQLLMRPINLFFRVKITYEGKIPMEGPLVVCGKHISQLEPILLFSNFPRKMRTLAKIELFENPIERWFLMALGAIPINRGKNDITAIKKALATLKKGGVLGIFPEGQRLKNNDLDDVKNGAMGMAIRTSATVLPFGVYTKDYILRPFRRVELRFGKAVAVEVFGAIPGRHHDYSRATEWLAGEIRRLSDKDYVFEEEASCPTR</sequence>
<evidence type="ECO:0000256" key="2">
    <source>
        <dbReference type="ARBA" id="ARBA00023315"/>
    </source>
</evidence>
<dbReference type="SUPFAM" id="SSF69593">
    <property type="entry name" value="Glycerol-3-phosphate (1)-acyltransferase"/>
    <property type="match status" value="1"/>
</dbReference>
<dbReference type="Pfam" id="PF01553">
    <property type="entry name" value="Acyltransferase"/>
    <property type="match status" value="1"/>
</dbReference>
<dbReference type="GO" id="GO:0003841">
    <property type="term" value="F:1-acylglycerol-3-phosphate O-acyltransferase activity"/>
    <property type="evidence" value="ECO:0007669"/>
    <property type="project" value="TreeGrafter"/>
</dbReference>
<evidence type="ECO:0000259" key="3">
    <source>
        <dbReference type="SMART" id="SM00563"/>
    </source>
</evidence>
<dbReference type="PANTHER" id="PTHR10434:SF11">
    <property type="entry name" value="1-ACYL-SN-GLYCEROL-3-PHOSPHATE ACYLTRANSFERASE"/>
    <property type="match status" value="1"/>
</dbReference>
<keyword evidence="1 4" id="KW-0808">Transferase</keyword>
<dbReference type="PANTHER" id="PTHR10434">
    <property type="entry name" value="1-ACYL-SN-GLYCEROL-3-PHOSPHATE ACYLTRANSFERASE"/>
    <property type="match status" value="1"/>
</dbReference>
<reference evidence="4" key="1">
    <citation type="submission" date="2019-08" db="EMBL/GenBank/DDBJ databases">
        <authorList>
            <person name="Kucharzyk K."/>
            <person name="Murdoch R.W."/>
            <person name="Higgins S."/>
            <person name="Loffler F."/>
        </authorList>
    </citation>
    <scope>NUCLEOTIDE SEQUENCE</scope>
</reference>
<comment type="caution">
    <text evidence="4">The sequence shown here is derived from an EMBL/GenBank/DDBJ whole genome shotgun (WGS) entry which is preliminary data.</text>
</comment>
<gene>
    <name evidence="4" type="primary">plsC_13</name>
    <name evidence="4" type="ORF">SDC9_99671</name>
</gene>
<dbReference type="GO" id="GO:0006654">
    <property type="term" value="P:phosphatidic acid biosynthetic process"/>
    <property type="evidence" value="ECO:0007669"/>
    <property type="project" value="TreeGrafter"/>
</dbReference>
<dbReference type="SMART" id="SM00563">
    <property type="entry name" value="PlsC"/>
    <property type="match status" value="1"/>
</dbReference>
<dbReference type="AlphaFoldDB" id="A0A645AIQ7"/>